<feature type="region of interest" description="Disordered" evidence="8">
    <location>
        <begin position="293"/>
        <end position="322"/>
    </location>
</feature>
<keyword evidence="11" id="KW-1185">Reference proteome</keyword>
<feature type="compositionally biased region" description="Polar residues" evidence="8">
    <location>
        <begin position="210"/>
        <end position="228"/>
    </location>
</feature>
<dbReference type="SMART" id="SM01090">
    <property type="entry name" value="Copper-fist"/>
    <property type="match status" value="1"/>
</dbReference>
<evidence type="ECO:0000256" key="8">
    <source>
        <dbReference type="SAM" id="MobiDB-lite"/>
    </source>
</evidence>
<dbReference type="PRINTS" id="PR00617">
    <property type="entry name" value="COPPERFIST"/>
</dbReference>
<dbReference type="EMBL" id="LT598478">
    <property type="protein sequence ID" value="SCU80379.1"/>
    <property type="molecule type" value="Genomic_DNA"/>
</dbReference>
<feature type="compositionally biased region" description="Polar residues" evidence="8">
    <location>
        <begin position="115"/>
        <end position="128"/>
    </location>
</feature>
<evidence type="ECO:0000256" key="1">
    <source>
        <dbReference type="ARBA" id="ARBA00004123"/>
    </source>
</evidence>
<dbReference type="GO" id="GO:0006878">
    <property type="term" value="P:intracellular copper ion homeostasis"/>
    <property type="evidence" value="ECO:0007669"/>
    <property type="project" value="TreeGrafter"/>
</dbReference>
<organism evidence="10 11">
    <name type="scientific">Lachancea meyersii CBS 8951</name>
    <dbReference type="NCBI Taxonomy" id="1266667"/>
    <lineage>
        <taxon>Eukaryota</taxon>
        <taxon>Fungi</taxon>
        <taxon>Dikarya</taxon>
        <taxon>Ascomycota</taxon>
        <taxon>Saccharomycotina</taxon>
        <taxon>Saccharomycetes</taxon>
        <taxon>Saccharomycetales</taxon>
        <taxon>Saccharomycetaceae</taxon>
        <taxon>Lachancea</taxon>
    </lineage>
</organism>
<keyword evidence="2" id="KW-0479">Metal-binding</keyword>
<dbReference type="InterPro" id="IPR051763">
    <property type="entry name" value="Copper_Homeo_Regul"/>
</dbReference>
<keyword evidence="6" id="KW-0804">Transcription</keyword>
<keyword evidence="5" id="KW-0805">Transcription regulation</keyword>
<dbReference type="GO" id="GO:0000981">
    <property type="term" value="F:DNA-binding transcription factor activity, RNA polymerase II-specific"/>
    <property type="evidence" value="ECO:0007669"/>
    <property type="project" value="TreeGrafter"/>
</dbReference>
<dbReference type="PROSITE" id="PS50073">
    <property type="entry name" value="COPPER_FIST_2"/>
    <property type="match status" value="1"/>
</dbReference>
<evidence type="ECO:0000313" key="11">
    <source>
        <dbReference type="Proteomes" id="UP000191144"/>
    </source>
</evidence>
<dbReference type="InterPro" id="IPR036395">
    <property type="entry name" value="Cu_fist_DNA-bd_dom_sf"/>
</dbReference>
<dbReference type="Gene3D" id="3.90.430.10">
    <property type="entry name" value="Copper fist DNA-binding domain"/>
    <property type="match status" value="1"/>
</dbReference>
<evidence type="ECO:0000256" key="6">
    <source>
        <dbReference type="ARBA" id="ARBA00023163"/>
    </source>
</evidence>
<keyword evidence="7" id="KW-0539">Nucleus</keyword>
<protein>
    <submittedName>
        <fullName evidence="10">LAME_0B02850g1_1</fullName>
    </submittedName>
</protein>
<feature type="compositionally biased region" description="Polar residues" evidence="8">
    <location>
        <begin position="148"/>
        <end position="160"/>
    </location>
</feature>
<gene>
    <name evidence="10" type="ORF">LAME_0B02850G</name>
</gene>
<dbReference type="GO" id="GO:0000978">
    <property type="term" value="F:RNA polymerase II cis-regulatory region sequence-specific DNA binding"/>
    <property type="evidence" value="ECO:0007669"/>
    <property type="project" value="TreeGrafter"/>
</dbReference>
<dbReference type="OrthoDB" id="5600085at2759"/>
<evidence type="ECO:0000259" key="9">
    <source>
        <dbReference type="PROSITE" id="PS50073"/>
    </source>
</evidence>
<feature type="domain" description="Copper-fist" evidence="9">
    <location>
        <begin position="1"/>
        <end position="40"/>
    </location>
</feature>
<comment type="subcellular location">
    <subcellularLocation>
        <location evidence="1">Nucleus</location>
    </subcellularLocation>
</comment>
<keyword evidence="4" id="KW-0186">Copper</keyword>
<dbReference type="SUPFAM" id="SSF57879">
    <property type="entry name" value="Zinc domain conserved in yeast copper-regulated transcription factors"/>
    <property type="match status" value="1"/>
</dbReference>
<sequence>MVLVNGIKYACERCIRGHRVTTCNHTDQPLMMIKPKGRPSTTCSHCKELRKNKNANPTGSCTCGRQEKKRLAQKAKEEARASGRGKEDSCSCLDGDKCSCHRTRKTVRRTVSSKNKGTTASSVTSGDSPTMPALDSSDLMGKIGKNHGLSSIPSFHSSQSLDRDFSLAQSPPFSPSLHSSNTNNWDTSSIRSSLLSESELNLMDRGPCFSVQTPQEPNTTGGKHTPSLSKARASDYANSADGFSEVNSNGGLEGFGFHNAMGWPQSEAKHGCMDLFADTSDFGNTDYRTLKQHHSIKSPGNYSSEKAKSPESPRASIVNSRSTSFHRDVPKSFVSRPSIDSASSDFSRFSISGHNAKDRSITSVSENQSAHQPYVAARHLPPQAFLSKENVQPGCFNLEDRNSQSVEVLSLTPSFMDIPDNANLYSATSNPFLNPQNGVEPRQRSVSIHRNHRYDQQTGNTTMSQPSLNSTNHGVKNAKLSPSRSLYESSHNVPIVSTDAPIKESPGSENDVLSAPMGLPDKGVTARQMEPTPSFASDFDDILGYNTNDDTHSLLSGPSLNLDVNGNINPDNLSLNRNTQLSPTLYSEPVGDFSFNDLDKLMADL</sequence>
<reference evidence="11" key="1">
    <citation type="submission" date="2016-03" db="EMBL/GenBank/DDBJ databases">
        <authorList>
            <person name="Devillers Hugo."/>
        </authorList>
    </citation>
    <scope>NUCLEOTIDE SEQUENCE [LARGE SCALE GENOMIC DNA]</scope>
</reference>
<evidence type="ECO:0000256" key="7">
    <source>
        <dbReference type="ARBA" id="ARBA00023242"/>
    </source>
</evidence>
<dbReference type="PROSITE" id="PS01119">
    <property type="entry name" value="COPPER_FIST_1"/>
    <property type="match status" value="1"/>
</dbReference>
<name>A0A1G4ITT4_9SACH</name>
<feature type="compositionally biased region" description="Polar residues" evidence="8">
    <location>
        <begin position="167"/>
        <end position="186"/>
    </location>
</feature>
<dbReference type="GO" id="GO:0006879">
    <property type="term" value="P:intracellular iron ion homeostasis"/>
    <property type="evidence" value="ECO:0007669"/>
    <property type="project" value="TreeGrafter"/>
</dbReference>
<dbReference type="PANTHER" id="PTHR28088:SF5">
    <property type="entry name" value="TRANSCRIPTIONAL ACTIVATOR HAA1-RELATED"/>
    <property type="match status" value="1"/>
</dbReference>
<feature type="region of interest" description="Disordered" evidence="8">
    <location>
        <begin position="210"/>
        <end position="233"/>
    </location>
</feature>
<evidence type="ECO:0000256" key="3">
    <source>
        <dbReference type="ARBA" id="ARBA00022833"/>
    </source>
</evidence>
<dbReference type="InterPro" id="IPR001083">
    <property type="entry name" value="Cu_fist_DNA-bd_dom"/>
</dbReference>
<dbReference type="PANTHER" id="PTHR28088">
    <property type="entry name" value="TRANSCRIPTIONAL ACTIVATOR HAA1-RELATED"/>
    <property type="match status" value="1"/>
</dbReference>
<feature type="region of interest" description="Disordered" evidence="8">
    <location>
        <begin position="109"/>
        <end position="186"/>
    </location>
</feature>
<dbReference type="AlphaFoldDB" id="A0A1G4ITT4"/>
<dbReference type="GO" id="GO:0005507">
    <property type="term" value="F:copper ion binding"/>
    <property type="evidence" value="ECO:0007669"/>
    <property type="project" value="InterPro"/>
</dbReference>
<accession>A0A1G4ITT4</accession>
<dbReference type="GO" id="GO:0005634">
    <property type="term" value="C:nucleus"/>
    <property type="evidence" value="ECO:0007669"/>
    <property type="project" value="UniProtKB-SubCell"/>
</dbReference>
<proteinExistence type="predicted"/>
<evidence type="ECO:0000256" key="5">
    <source>
        <dbReference type="ARBA" id="ARBA00023015"/>
    </source>
</evidence>
<dbReference type="FunFam" id="3.90.430.10:FF:000001">
    <property type="entry name" value="Copper fist DNA-binding protein"/>
    <property type="match status" value="1"/>
</dbReference>
<dbReference type="Pfam" id="PF00649">
    <property type="entry name" value="Copper-fist"/>
    <property type="match status" value="1"/>
</dbReference>
<evidence type="ECO:0000256" key="2">
    <source>
        <dbReference type="ARBA" id="ARBA00022723"/>
    </source>
</evidence>
<dbReference type="Proteomes" id="UP000191144">
    <property type="component" value="Chromosome B"/>
</dbReference>
<evidence type="ECO:0000313" key="10">
    <source>
        <dbReference type="EMBL" id="SCU80379.1"/>
    </source>
</evidence>
<dbReference type="SMART" id="SM00412">
    <property type="entry name" value="Cu_FIST"/>
    <property type="match status" value="1"/>
</dbReference>
<dbReference type="GO" id="GO:0045944">
    <property type="term" value="P:positive regulation of transcription by RNA polymerase II"/>
    <property type="evidence" value="ECO:0007669"/>
    <property type="project" value="TreeGrafter"/>
</dbReference>
<evidence type="ECO:0000256" key="4">
    <source>
        <dbReference type="ARBA" id="ARBA00023008"/>
    </source>
</evidence>
<keyword evidence="3" id="KW-0862">Zinc</keyword>